<dbReference type="Pfam" id="PF13280">
    <property type="entry name" value="WYL"/>
    <property type="match status" value="1"/>
</dbReference>
<dbReference type="InterPro" id="IPR051534">
    <property type="entry name" value="CBASS_pafABC_assoc_protein"/>
</dbReference>
<dbReference type="PANTHER" id="PTHR34580:SF3">
    <property type="entry name" value="PROTEIN PAFB"/>
    <property type="match status" value="1"/>
</dbReference>
<dbReference type="RefSeq" id="WP_193499104.1">
    <property type="nucleotide sequence ID" value="NZ_CP063169.1"/>
</dbReference>
<dbReference type="PROSITE" id="PS52050">
    <property type="entry name" value="WYL"/>
    <property type="match status" value="1"/>
</dbReference>
<gene>
    <name evidence="3" type="ORF">IM660_09720</name>
</gene>
<dbReference type="InterPro" id="IPR057727">
    <property type="entry name" value="WCX_dom"/>
</dbReference>
<evidence type="ECO:0000259" key="1">
    <source>
        <dbReference type="Pfam" id="PF13280"/>
    </source>
</evidence>
<dbReference type="Pfam" id="PF25583">
    <property type="entry name" value="WCX"/>
    <property type="match status" value="1"/>
</dbReference>
<protein>
    <submittedName>
        <fullName evidence="3">WYL domain-containing protein</fullName>
    </submittedName>
</protein>
<dbReference type="AlphaFoldDB" id="A0A7M1SY40"/>
<evidence type="ECO:0000313" key="3">
    <source>
        <dbReference type="EMBL" id="QOR72469.1"/>
    </source>
</evidence>
<dbReference type="EMBL" id="CP063169">
    <property type="protein sequence ID" value="QOR72469.1"/>
    <property type="molecule type" value="Genomic_DNA"/>
</dbReference>
<dbReference type="PANTHER" id="PTHR34580">
    <property type="match status" value="1"/>
</dbReference>
<organism evidence="3 4">
    <name type="scientific">Ruania alkalisoli</name>
    <dbReference type="NCBI Taxonomy" id="2779775"/>
    <lineage>
        <taxon>Bacteria</taxon>
        <taxon>Bacillati</taxon>
        <taxon>Actinomycetota</taxon>
        <taxon>Actinomycetes</taxon>
        <taxon>Micrococcales</taxon>
        <taxon>Ruaniaceae</taxon>
        <taxon>Ruania</taxon>
    </lineage>
</organism>
<name>A0A7M1SY40_9MICO</name>
<evidence type="ECO:0000259" key="2">
    <source>
        <dbReference type="Pfam" id="PF25583"/>
    </source>
</evidence>
<keyword evidence="4" id="KW-1185">Reference proteome</keyword>
<evidence type="ECO:0000313" key="4">
    <source>
        <dbReference type="Proteomes" id="UP000593758"/>
    </source>
</evidence>
<dbReference type="KEGG" id="halt:IM660_09720"/>
<dbReference type="InterPro" id="IPR026881">
    <property type="entry name" value="WYL_dom"/>
</dbReference>
<reference evidence="3 4" key="1">
    <citation type="submission" date="2020-10" db="EMBL/GenBank/DDBJ databases">
        <title>Haloactinobacterium sp. RN3S43, a bacterium isolated from saline soil.</title>
        <authorList>
            <person name="Sun J.-Q."/>
        </authorList>
    </citation>
    <scope>NUCLEOTIDE SEQUENCE [LARGE SCALE GENOMIC DNA]</scope>
    <source>
        <strain evidence="3 4">RN3S43</strain>
    </source>
</reference>
<accession>A0A7M1SY40</accession>
<dbReference type="Proteomes" id="UP000593758">
    <property type="component" value="Chromosome"/>
</dbReference>
<feature type="domain" description="WCX" evidence="2">
    <location>
        <begin position="236"/>
        <end position="310"/>
    </location>
</feature>
<feature type="domain" description="WYL" evidence="1">
    <location>
        <begin position="147"/>
        <end position="211"/>
    </location>
</feature>
<sequence>MDRVPAAERLLDLVIALSHTRHRMTKGEIRRHVNGYADAASNESFDRMFERDKDQLRSLGIPIVTLTDSAHEDDVGYRIDTTEYTLPPVDFTPAEVGVLSLAAQVWQDSSFAAESRRGLTKLRAVSDLSDPGEHAGLALRVRGPDAAFAELLEAITDRIAVQFTYRTARTGTSAQRTVEPWRLVAKDRGWYLIGFDRDRQAQRSFRLSRITTKVRRVGERGAVHIPSRIEVPPVTTTEVVLALVPERASALRARAEPCEHPSAPSDRDVVRLTVTDIDRFAEQVAGYADSVLVLEPSELRSAVLARLRAATTWGEN</sequence>
<proteinExistence type="predicted"/>